<feature type="compositionally biased region" description="Acidic residues" evidence="1">
    <location>
        <begin position="267"/>
        <end position="299"/>
    </location>
</feature>
<dbReference type="EMBL" id="BAABUJ010000036">
    <property type="protein sequence ID" value="GAA5804606.1"/>
    <property type="molecule type" value="Genomic_DNA"/>
</dbReference>
<feature type="compositionally biased region" description="Acidic residues" evidence="1">
    <location>
        <begin position="179"/>
        <end position="197"/>
    </location>
</feature>
<feature type="compositionally biased region" description="Low complexity" evidence="1">
    <location>
        <begin position="332"/>
        <end position="358"/>
    </location>
</feature>
<feature type="compositionally biased region" description="Basic and acidic residues" evidence="1">
    <location>
        <begin position="520"/>
        <end position="529"/>
    </location>
</feature>
<feature type="compositionally biased region" description="Basic residues" evidence="1">
    <location>
        <begin position="450"/>
        <end position="480"/>
    </location>
</feature>
<feature type="domain" description="BAG" evidence="2">
    <location>
        <begin position="677"/>
        <end position="727"/>
    </location>
</feature>
<evidence type="ECO:0000256" key="1">
    <source>
        <dbReference type="SAM" id="MobiDB-lite"/>
    </source>
</evidence>
<accession>A0ABP9YCD7</accession>
<feature type="compositionally biased region" description="Basic and acidic residues" evidence="1">
    <location>
        <begin position="252"/>
        <end position="266"/>
    </location>
</feature>
<protein>
    <recommendedName>
        <fullName evidence="2">BAG domain-containing protein</fullName>
    </recommendedName>
</protein>
<feature type="region of interest" description="Disordered" evidence="1">
    <location>
        <begin position="520"/>
        <end position="556"/>
    </location>
</feature>
<gene>
    <name evidence="3" type="ORF">HPULCUR_010108</name>
</gene>
<feature type="compositionally biased region" description="Basic and acidic residues" evidence="1">
    <location>
        <begin position="231"/>
        <end position="242"/>
    </location>
</feature>
<dbReference type="SUPFAM" id="SSF63491">
    <property type="entry name" value="BAG domain"/>
    <property type="match status" value="1"/>
</dbReference>
<dbReference type="PROSITE" id="PS51035">
    <property type="entry name" value="BAG"/>
    <property type="match status" value="1"/>
</dbReference>
<dbReference type="InterPro" id="IPR003103">
    <property type="entry name" value="BAG_domain"/>
</dbReference>
<evidence type="ECO:0000259" key="2">
    <source>
        <dbReference type="PROSITE" id="PS51035"/>
    </source>
</evidence>
<feature type="region of interest" description="Disordered" evidence="1">
    <location>
        <begin position="172"/>
        <end position="199"/>
    </location>
</feature>
<name>A0ABP9YCD7_9FUNG</name>
<feature type="region of interest" description="Disordered" evidence="1">
    <location>
        <begin position="231"/>
        <end position="495"/>
    </location>
</feature>
<dbReference type="Gene3D" id="1.20.58.120">
    <property type="entry name" value="BAG domain"/>
    <property type="match status" value="1"/>
</dbReference>
<proteinExistence type="predicted"/>
<feature type="region of interest" description="Disordered" evidence="1">
    <location>
        <begin position="568"/>
        <end position="596"/>
    </location>
</feature>
<evidence type="ECO:0000313" key="4">
    <source>
        <dbReference type="Proteomes" id="UP001476247"/>
    </source>
</evidence>
<feature type="compositionally biased region" description="Basic and acidic residues" evidence="1">
    <location>
        <begin position="401"/>
        <end position="414"/>
    </location>
</feature>
<feature type="compositionally biased region" description="Low complexity" evidence="1">
    <location>
        <begin position="415"/>
        <end position="429"/>
    </location>
</feature>
<reference evidence="3 4" key="1">
    <citation type="submission" date="2024-04" db="EMBL/GenBank/DDBJ databases">
        <title>genome sequences of Mucor flavus KT1a and Helicostylum pulchrum KT1b strains isolation_sourced from the surface of a dry-aged beef.</title>
        <authorList>
            <person name="Toyotome T."/>
            <person name="Hosono M."/>
            <person name="Torimaru M."/>
            <person name="Fukuda K."/>
            <person name="Mikami N."/>
        </authorList>
    </citation>
    <scope>NUCLEOTIDE SEQUENCE [LARGE SCALE GENOMIC DNA]</scope>
    <source>
        <strain evidence="3 4">KT1b</strain>
    </source>
</reference>
<feature type="compositionally biased region" description="Low complexity" evidence="1">
    <location>
        <begin position="373"/>
        <end position="382"/>
    </location>
</feature>
<feature type="compositionally biased region" description="Low complexity" evidence="1">
    <location>
        <begin position="307"/>
        <end position="324"/>
    </location>
</feature>
<sequence length="739" mass="87721">MIIVNDKTLTLDDFIQLQALLNYEHAERDRHIWECQSNKEPAIYIQKATPPPRYVQFRRDINAQASLQSSLERARLAEALMRLKWLKDQYRRQRALEVQLYLENYRRQALIRSVLEEEEERYYRQCIAAAVEKARIQLCLQRFLESKQQQQEEWNEQPAEVYQQPIEAYGQPVEAHEQPDEEHEQSDEEHEQSDEEYGQPVEGYDASRTERLENLLQYIFDHQNLREVGYEKQEPTEEEQAKDMAQVWKFLSDQRENEDNDERMSSDEEYEGEYDDDEEDSEDHAIDDDMDDGMDEEDASPPPSLVEQLRYLQQQHQQELQQHQQELKQYEQQEQQQLNQQQDERNGQQQDEQQQLEHLQQKQHEKQHHEQEQLQLEQNQEGQKPDQHQRQLEQQQQQLEQQKKQLEQQQEKQQEQQPSQEEESNQASQMKEQETPQDTQPENEPENHHQKQQAIHKKQYKHQQKKKKRKHKRRHQHKQHAASSQDPNKETEFPPIQDHVVPLQKLIQRLASEPVLIGEQRTEFSDEPKPSGIWAKEVPAKKSPPRKQSPTLVPVSTKAAFLPQHIFTEAEPTPTLENMPNTPLGAQEEEEQEQEGFEHFVNTVAAEQKNEEVPTDPRKVKAYQELEKVADLLSDPESEIVKRWLFVLQGGKDGKQRLDFSKQKEGTLLLSASTPFNRQFLGSEDELLRTMLRLDAVDSFGDASIREERKKLVKKCEDMLEDLDNYKQSQWEKAMIKNK</sequence>
<comment type="caution">
    <text evidence="3">The sequence shown here is derived from an EMBL/GenBank/DDBJ whole genome shotgun (WGS) entry which is preliminary data.</text>
</comment>
<keyword evidence="4" id="KW-1185">Reference proteome</keyword>
<evidence type="ECO:0000313" key="3">
    <source>
        <dbReference type="EMBL" id="GAA5804606.1"/>
    </source>
</evidence>
<dbReference type="Pfam" id="PF02179">
    <property type="entry name" value="BAG"/>
    <property type="match status" value="1"/>
</dbReference>
<dbReference type="InterPro" id="IPR036533">
    <property type="entry name" value="BAG_dom_sf"/>
</dbReference>
<dbReference type="Proteomes" id="UP001476247">
    <property type="component" value="Unassembled WGS sequence"/>
</dbReference>
<organism evidence="3 4">
    <name type="scientific">Helicostylum pulchrum</name>
    <dbReference type="NCBI Taxonomy" id="562976"/>
    <lineage>
        <taxon>Eukaryota</taxon>
        <taxon>Fungi</taxon>
        <taxon>Fungi incertae sedis</taxon>
        <taxon>Mucoromycota</taxon>
        <taxon>Mucoromycotina</taxon>
        <taxon>Mucoromycetes</taxon>
        <taxon>Mucorales</taxon>
        <taxon>Mucorineae</taxon>
        <taxon>Mucoraceae</taxon>
        <taxon>Helicostylum</taxon>
    </lineage>
</organism>
<feature type="compositionally biased region" description="Basic and acidic residues" evidence="1">
    <location>
        <begin position="359"/>
        <end position="372"/>
    </location>
</feature>